<proteinExistence type="predicted"/>
<gene>
    <name evidence="1" type="ORF">BN1012_Phect129</name>
</gene>
<dbReference type="STRING" id="1458461.BN1012_Phect129"/>
<evidence type="ECO:0000313" key="1">
    <source>
        <dbReference type="EMBL" id="CDO58343.1"/>
    </source>
</evidence>
<sequence>MVPPLTQADISGLLSTPTEEARAQVAVKVGTQVDAGGLSGQERLLANDILRLMVQDAASLVRIAVAESIAKTPDIPADVAAALANDIDEIALPFLEVSPAISDEDLIAIVRSNGGSKAAAIAGRSTVSSAVTEAIAEDGGKEAVSRMLENQGADIAPSSYNRVIDRWHDDDDVTGLMAERDVLPLNVSERLVALVTDEVKERLVSRHGIGSELADRMALEAREAATIALLDGLPTIDDYVALMEHLQASGRLSGSLIVRAACMGEMRFVEHALAQMARVAPERAWTLVHDAGRLGLRALFQQARLSQNLYLPLRTAVDVFHDISLNGEVHDRENFRRSIIERILTQPDGLKNDDLDFLLYQMSRKHEIETADQALSA</sequence>
<dbReference type="EMBL" id="HG966617">
    <property type="protein sequence ID" value="CDO58343.1"/>
    <property type="molecule type" value="Genomic_DNA"/>
</dbReference>
<accession>X5M611</accession>
<dbReference type="HOGENOM" id="CLU_035493_0_0_5"/>
<evidence type="ECO:0000313" key="2">
    <source>
        <dbReference type="Proteomes" id="UP000032160"/>
    </source>
</evidence>
<dbReference type="InterPro" id="IPR019285">
    <property type="entry name" value="DUF2336"/>
</dbReference>
<dbReference type="OrthoDB" id="9798569at2"/>
<dbReference type="PIRSF" id="PIRSF035865">
    <property type="entry name" value="UCP035865"/>
    <property type="match status" value="1"/>
</dbReference>
<dbReference type="AlphaFoldDB" id="X5M611"/>
<dbReference type="KEGG" id="pect:BN1012_Phect129"/>
<protein>
    <recommendedName>
        <fullName evidence="3">DUF2336 domain-containing protein</fullName>
    </recommendedName>
</protein>
<name>X5M611_9HYPH</name>
<keyword evidence="2" id="KW-1185">Reference proteome</keyword>
<reference evidence="1 2" key="1">
    <citation type="journal article" date="2014" name="Front. Genet.">
        <title>Genome and metabolic network of "Candidatus Phaeomarinobacter ectocarpi" Ec32, a new candidate genus of Alphaproteobacteria frequently associated with brown algae.</title>
        <authorList>
            <person name="Dittami S.M."/>
            <person name="Barbeyron T."/>
            <person name="Boyen C."/>
            <person name="Cambefort J."/>
            <person name="Collet G."/>
            <person name="Delage L."/>
            <person name="Gobet A."/>
            <person name="Groisillier A."/>
            <person name="Leblanc C."/>
            <person name="Michel G."/>
            <person name="Scornet D."/>
            <person name="Siegel A."/>
            <person name="Tapia J.E."/>
            <person name="Tonon T."/>
        </authorList>
    </citation>
    <scope>NUCLEOTIDE SEQUENCE [LARGE SCALE GENOMIC DNA]</scope>
    <source>
        <strain evidence="1 2">Ec32</strain>
    </source>
</reference>
<evidence type="ECO:0008006" key="3">
    <source>
        <dbReference type="Google" id="ProtNLM"/>
    </source>
</evidence>
<dbReference type="Proteomes" id="UP000032160">
    <property type="component" value="Chromosome I"/>
</dbReference>
<dbReference type="Pfam" id="PF10098">
    <property type="entry name" value="DUF2336"/>
    <property type="match status" value="1"/>
</dbReference>
<organism evidence="1 2">
    <name type="scientific">Candidatus Phaeomarinibacter ectocarpi</name>
    <dbReference type="NCBI Taxonomy" id="1458461"/>
    <lineage>
        <taxon>Bacteria</taxon>
        <taxon>Pseudomonadati</taxon>
        <taxon>Pseudomonadota</taxon>
        <taxon>Alphaproteobacteria</taxon>
        <taxon>Hyphomicrobiales</taxon>
        <taxon>Parvibaculaceae</taxon>
        <taxon>Candidatus Phaeomarinibacter</taxon>
    </lineage>
</organism>
<dbReference type="RefSeq" id="WP_043949324.1">
    <property type="nucleotide sequence ID" value="NZ_HG966617.1"/>
</dbReference>
<dbReference type="InterPro" id="IPR014598">
    <property type="entry name" value="UCP035865"/>
</dbReference>